<dbReference type="Proteomes" id="UP000830326">
    <property type="component" value="Chromosome"/>
</dbReference>
<keyword evidence="2" id="KW-1185">Reference proteome</keyword>
<organism evidence="1 2">
    <name type="scientific">Halobacillus amylolyticus</name>
    <dbReference type="NCBI Taxonomy" id="2932259"/>
    <lineage>
        <taxon>Bacteria</taxon>
        <taxon>Bacillati</taxon>
        <taxon>Bacillota</taxon>
        <taxon>Bacilli</taxon>
        <taxon>Bacillales</taxon>
        <taxon>Bacillaceae</taxon>
        <taxon>Halobacillus</taxon>
    </lineage>
</organism>
<evidence type="ECO:0000313" key="1">
    <source>
        <dbReference type="EMBL" id="UOR13588.1"/>
    </source>
</evidence>
<reference evidence="1" key="1">
    <citation type="submission" date="2022-04" db="EMBL/GenBank/DDBJ databases">
        <title>Halobacillus sp. isolated from saltern.</title>
        <authorList>
            <person name="Won M."/>
            <person name="Lee C.-M."/>
            <person name="Woen H.-Y."/>
            <person name="Kwon S.-W."/>
        </authorList>
    </citation>
    <scope>NUCLEOTIDE SEQUENCE</scope>
    <source>
        <strain evidence="1">SSHM10-5</strain>
    </source>
</reference>
<accession>A0ABY4HGT6</accession>
<dbReference type="RefSeq" id="WP_245035235.1">
    <property type="nucleotide sequence ID" value="NZ_CP095075.1"/>
</dbReference>
<sequence length="48" mass="5675">MYKISLEKMKRMVAHLRRQGMNVELYKKPNSLDVLQKEKFNVITPPNG</sequence>
<name>A0ABY4HGT6_9BACI</name>
<proteinExistence type="predicted"/>
<gene>
    <name evidence="1" type="ORF">MUO15_09110</name>
</gene>
<evidence type="ECO:0000313" key="2">
    <source>
        <dbReference type="Proteomes" id="UP000830326"/>
    </source>
</evidence>
<dbReference type="EMBL" id="CP095075">
    <property type="protein sequence ID" value="UOR13588.1"/>
    <property type="molecule type" value="Genomic_DNA"/>
</dbReference>
<protein>
    <submittedName>
        <fullName evidence="1">Uncharacterized protein</fullName>
    </submittedName>
</protein>